<gene>
    <name evidence="6" type="primary">lptC</name>
    <name evidence="8" type="ORF">FPB0191_00199</name>
</gene>
<dbReference type="PIRSF" id="PIRSF028513">
    <property type="entry name" value="LptC"/>
    <property type="match status" value="1"/>
</dbReference>
<dbReference type="AlphaFoldDB" id="A0A0A7RXK2"/>
<evidence type="ECO:0000256" key="3">
    <source>
        <dbReference type="ARBA" id="ARBA00022692"/>
    </source>
</evidence>
<comment type="function">
    <text evidence="7">Required for the translocation of lipopolysaccharide (LPS) from the inner membrane to the outer membrane.</text>
</comment>
<dbReference type="STRING" id="1267021.FPB0191_00199"/>
<dbReference type="EMBL" id="CP009056">
    <property type="protein sequence ID" value="AJA44055.1"/>
    <property type="molecule type" value="Genomic_DNA"/>
</dbReference>
<comment type="similarity">
    <text evidence="6 7">Belongs to the LptC family.</text>
</comment>
<keyword evidence="4 6" id="KW-1133">Transmembrane helix</keyword>
<dbReference type="OrthoDB" id="5659892at2"/>
<evidence type="ECO:0000256" key="1">
    <source>
        <dbReference type="ARBA" id="ARBA00022475"/>
    </source>
</evidence>
<evidence type="ECO:0000256" key="4">
    <source>
        <dbReference type="ARBA" id="ARBA00022989"/>
    </source>
</evidence>
<dbReference type="GO" id="GO:0030288">
    <property type="term" value="C:outer membrane-bounded periplasmic space"/>
    <property type="evidence" value="ECO:0007669"/>
    <property type="project" value="TreeGrafter"/>
</dbReference>
<evidence type="ECO:0000313" key="8">
    <source>
        <dbReference type="EMBL" id="AJA44055.1"/>
    </source>
</evidence>
<dbReference type="GO" id="GO:0015221">
    <property type="term" value="F:lipopolysaccharide transmembrane transporter activity"/>
    <property type="evidence" value="ECO:0007669"/>
    <property type="project" value="InterPro"/>
</dbReference>
<dbReference type="NCBIfam" id="TIGR04409">
    <property type="entry name" value="LptC_YrbK"/>
    <property type="match status" value="1"/>
</dbReference>
<organism evidence="8 9">
    <name type="scientific">Frischella perrara</name>
    <dbReference type="NCBI Taxonomy" id="1267021"/>
    <lineage>
        <taxon>Bacteria</taxon>
        <taxon>Pseudomonadati</taxon>
        <taxon>Pseudomonadota</taxon>
        <taxon>Gammaproteobacteria</taxon>
        <taxon>Orbales</taxon>
        <taxon>Orbaceae</taxon>
        <taxon>Frischella</taxon>
    </lineage>
</organism>
<name>A0A0A7RXK2_FRIPE</name>
<reference evidence="8 9" key="1">
    <citation type="journal article" date="2014" name="Appl. Environ. Microbiol.">
        <title>Gut symbionts from distinct hosts exhibit genotoxic activity via divergent colibactin biosynthetic pathways.</title>
        <authorList>
            <person name="Engel P."/>
            <person name="Vizcaino M.I."/>
            <person name="Crawford J.M."/>
        </authorList>
    </citation>
    <scope>NUCLEOTIDE SEQUENCE [LARGE SCALE GENOMIC DNA]</scope>
    <source>
        <strain evidence="8 9">PEB0191</strain>
    </source>
</reference>
<proteinExistence type="inferred from homology"/>
<accession>A0A0A7RXK2</accession>
<dbReference type="KEGG" id="fpp:FPB0191_00199"/>
<dbReference type="GO" id="GO:0017089">
    <property type="term" value="F:glycolipid transfer activity"/>
    <property type="evidence" value="ECO:0007669"/>
    <property type="project" value="TreeGrafter"/>
</dbReference>
<evidence type="ECO:0000313" key="9">
    <source>
        <dbReference type="Proteomes" id="UP000030901"/>
    </source>
</evidence>
<dbReference type="InterPro" id="IPR026265">
    <property type="entry name" value="LptC"/>
</dbReference>
<evidence type="ECO:0000256" key="7">
    <source>
        <dbReference type="PIRNR" id="PIRNR028513"/>
    </source>
</evidence>
<keyword evidence="1 6" id="KW-1003">Cell membrane</keyword>
<comment type="subunit">
    <text evidence="6">Component of the lipopolysaccharide transport and assembly complex. Interacts with LptA and the LptBFG transporter complex.</text>
</comment>
<dbReference type="InterPro" id="IPR010664">
    <property type="entry name" value="LipoPS_assembly_LptC-rel"/>
</dbReference>
<dbReference type="PANTHER" id="PTHR37481">
    <property type="entry name" value="LIPOPOLYSACCHARIDE EXPORT SYSTEM PROTEIN LPTC"/>
    <property type="match status" value="1"/>
</dbReference>
<dbReference type="HOGENOM" id="CLU_105814_2_1_6"/>
<evidence type="ECO:0000256" key="5">
    <source>
        <dbReference type="ARBA" id="ARBA00023136"/>
    </source>
</evidence>
<dbReference type="RefSeq" id="WP_052236666.1">
    <property type="nucleotide sequence ID" value="NZ_CALYQC010000027.1"/>
</dbReference>
<comment type="function">
    <text evidence="6">Involved in the assembly of lipopolysaccharide (LPS). Required for the translocation of LPS from the inner membrane to the outer membrane. Facilitates the transfer of LPS from the inner membrane to the periplasmic protein LptA. Could be a docking site for LptA.</text>
</comment>
<dbReference type="GO" id="GO:0043165">
    <property type="term" value="P:Gram-negative-bacterium-type cell outer membrane assembly"/>
    <property type="evidence" value="ECO:0007669"/>
    <property type="project" value="UniProtKB-UniRule"/>
</dbReference>
<dbReference type="Pfam" id="PF06835">
    <property type="entry name" value="LptC"/>
    <property type="match status" value="1"/>
</dbReference>
<comment type="subcellular location">
    <subcellularLocation>
        <location evidence="6">Cell inner membrane</location>
        <topology evidence="6">Single-pass membrane protein</topology>
    </subcellularLocation>
</comment>
<keyword evidence="2 6" id="KW-0997">Cell inner membrane</keyword>
<evidence type="ECO:0000256" key="2">
    <source>
        <dbReference type="ARBA" id="ARBA00022519"/>
    </source>
</evidence>
<keyword evidence="9" id="KW-1185">Reference proteome</keyword>
<dbReference type="HAMAP" id="MF_01915">
    <property type="entry name" value="LPS_assembly_LptC"/>
    <property type="match status" value="1"/>
</dbReference>
<dbReference type="Gene3D" id="2.60.450.10">
    <property type="entry name" value="Lipopolysaccharide (LPS) transport protein A like domain"/>
    <property type="match status" value="1"/>
</dbReference>
<keyword evidence="3 6" id="KW-0812">Transmembrane</keyword>
<sequence>MMTKKNLIYILLITLVISVYFYQNDKSTNTLIPTIDLTNQPLYQSDKMVTMIYDPLGNLNYKMSAAKVKYFEQSEHTLFEAPDIISYNRESSATWHIKANHATLVGNKILYLSDNVLLVNQLPNSQLRKIFTDNVKIDLKTQIVTSEDPVTIEGPTFTSKGNKLLGNLRNKTADILENVKTYYNATNNLHNNTTN</sequence>
<protein>
    <recommendedName>
        <fullName evidence="6 7">Lipopolysaccharide export system protein LptC</fullName>
    </recommendedName>
</protein>
<dbReference type="PANTHER" id="PTHR37481:SF1">
    <property type="entry name" value="LIPOPOLYSACCHARIDE EXPORT SYSTEM PROTEIN LPTC"/>
    <property type="match status" value="1"/>
</dbReference>
<keyword evidence="5 6" id="KW-0472">Membrane</keyword>
<dbReference type="InterPro" id="IPR052363">
    <property type="entry name" value="LPS_export_LptC"/>
</dbReference>
<evidence type="ECO:0000256" key="6">
    <source>
        <dbReference type="HAMAP-Rule" id="MF_01915"/>
    </source>
</evidence>
<dbReference type="GO" id="GO:0005886">
    <property type="term" value="C:plasma membrane"/>
    <property type="evidence" value="ECO:0007669"/>
    <property type="project" value="UniProtKB-SubCell"/>
</dbReference>
<dbReference type="Proteomes" id="UP000030901">
    <property type="component" value="Chromosome"/>
</dbReference>